<dbReference type="VEuPathDB" id="GiardiaDB:GL50803_112557"/>
<feature type="compositionally biased region" description="Polar residues" evidence="1">
    <location>
        <begin position="583"/>
        <end position="592"/>
    </location>
</feature>
<dbReference type="PROSITE" id="PS50088">
    <property type="entry name" value="ANK_REPEAT"/>
    <property type="match status" value="2"/>
</dbReference>
<dbReference type="SMART" id="SM00248">
    <property type="entry name" value="ANK"/>
    <property type="match status" value="4"/>
</dbReference>
<dbReference type="AlphaFoldDB" id="A8B861"/>
<sequence>MAPRSVLKREWFDAIYRGDVECVSQMLPQMKKTCNQWGETGLMISAKEGNLTMAELLAPHEAGMTNVEGRTALMLAAAANNPEICKILVTEEKHIVTLDSRNALMFAAAANAADAAEILICDLGKTRDALGRAPLHYAVLSRAPHVVQLILQYPNDISHDDVSLLLDYAKEYGYDTIIQMLTEYDPINRLMEFDQVSLIKLSELQQLMQRFPSSSLRSEATKLLSEATESITIDLEKKTAMIDGYHNEISMLHERISVLNETINQQQKELDGLYKMVKLGISGIDSSKQSMPASEFAIKRAQELMVKPMSVDSSKVNHDDHDEKYSDRCSTDLHEDLQYHEGSDAIPGSTEAKSLETYLARTKSTPSRADTTDERTCLSDRDQQALVTDPTIETEDSPSANFHTHQDTMVKGTEEYENRALPISYSPDVDNDEERQYLAYMALMAEIDEEHGVVARPLEKPPPHLTLPRMRESIGTDEVDAIVSTGSLASDLKELPMGVSTENQSTTEEVDKDNTFPVTSSIDGQIEPLDPQQPRELILLESDIPKKETLTSISSDQIATADQYHDQDCPTVSAKPLDDSKASPCTFSSQPSDHGDSSEMVIRMVSEEESIRDENVQLAYQYETPAEPPADEAVIDAIPEPPADEAVIDAIPEPPADEAVIDAIPEPPADEAVIDAIPEPPADEAVIDAIPEPPADEAVIDAIPEPPADEAVIDAIPEPPADEAVIDAIPEPPADEAVIDAIPEPPADEAVIDAIPEPPADEAVIDAIPEPPADEAVIDAIPEPPADEAVIDAIPEPPADEAVIETDQLGEDGSN</sequence>
<feature type="compositionally biased region" description="Acidic residues" evidence="1">
    <location>
        <begin position="798"/>
        <end position="815"/>
    </location>
</feature>
<dbReference type="SUPFAM" id="SSF48403">
    <property type="entry name" value="Ankyrin repeat"/>
    <property type="match status" value="1"/>
</dbReference>
<feature type="region of interest" description="Disordered" evidence="1">
    <location>
        <begin position="501"/>
        <end position="529"/>
    </location>
</feature>
<dbReference type="EMBL" id="AACB03000001">
    <property type="protein sequence ID" value="KAE8305335.1"/>
    <property type="molecule type" value="Genomic_DNA"/>
</dbReference>
<gene>
    <name evidence="2" type="ORF">GL50803_00112557</name>
</gene>
<dbReference type="GeneID" id="5701872"/>
<evidence type="ECO:0000256" key="1">
    <source>
        <dbReference type="SAM" id="MobiDB-lite"/>
    </source>
</evidence>
<proteinExistence type="predicted"/>
<dbReference type="PANTHER" id="PTHR31192">
    <property type="entry name" value="SPERM-SPECIFIC FAMILY, CLASS Q"/>
    <property type="match status" value="1"/>
</dbReference>
<organism evidence="2 3">
    <name type="scientific">Giardia intestinalis (strain ATCC 50803 / WB clone C6)</name>
    <name type="common">Giardia lamblia</name>
    <dbReference type="NCBI Taxonomy" id="184922"/>
    <lineage>
        <taxon>Eukaryota</taxon>
        <taxon>Metamonada</taxon>
        <taxon>Diplomonadida</taxon>
        <taxon>Hexamitidae</taxon>
        <taxon>Giardiinae</taxon>
        <taxon>Giardia</taxon>
    </lineage>
</organism>
<dbReference type="Pfam" id="PF12796">
    <property type="entry name" value="Ank_2"/>
    <property type="match status" value="2"/>
</dbReference>
<name>A8B861_GIAIC</name>
<dbReference type="Gene3D" id="1.25.40.20">
    <property type="entry name" value="Ankyrin repeat-containing domain"/>
    <property type="match status" value="1"/>
</dbReference>
<dbReference type="InterPro" id="IPR002110">
    <property type="entry name" value="Ankyrin_rpt"/>
</dbReference>
<protein>
    <submittedName>
        <fullName evidence="2">Ankyrin repeat protein 1</fullName>
    </submittedName>
</protein>
<reference evidence="2 3" key="1">
    <citation type="journal article" date="2007" name="Science">
        <title>Genomic minimalism in the early diverging intestinal parasite Giardia lamblia.</title>
        <authorList>
            <person name="Morrison H.G."/>
            <person name="McArthur A.G."/>
            <person name="Gillin F.D."/>
            <person name="Aley S.B."/>
            <person name="Adam R.D."/>
            <person name="Olsen G.J."/>
            <person name="Best A.A."/>
            <person name="Cande W.Z."/>
            <person name="Chen F."/>
            <person name="Cipriano M.J."/>
            <person name="Davids B.J."/>
            <person name="Dawson S.C."/>
            <person name="Elmendorf H.G."/>
            <person name="Hehl A.B."/>
            <person name="Holder M.E."/>
            <person name="Huse S.M."/>
            <person name="Kim U.U."/>
            <person name="Lasek-Nesselquist E."/>
            <person name="Manning G."/>
            <person name="Nigam A."/>
            <person name="Nixon J.E."/>
            <person name="Palm D."/>
            <person name="Passamaneck N.E."/>
            <person name="Prabhu A."/>
            <person name="Reich C.I."/>
            <person name="Reiner D.S."/>
            <person name="Samuelson J."/>
            <person name="Svard S.G."/>
            <person name="Sogin M.L."/>
        </authorList>
    </citation>
    <scope>NUCLEOTIDE SEQUENCE [LARGE SCALE GENOMIC DNA]</scope>
    <source>
        <strain evidence="2 3">WB C6</strain>
    </source>
</reference>
<dbReference type="HOGENOM" id="CLU_346643_0_0_1"/>
<feature type="region of interest" description="Disordered" evidence="1">
    <location>
        <begin position="561"/>
        <end position="598"/>
    </location>
</feature>
<dbReference type="OMA" id="DSRNALM"/>
<dbReference type="RefSeq" id="XP_001708954.1">
    <property type="nucleotide sequence ID" value="XM_001708902.1"/>
</dbReference>
<keyword evidence="3" id="KW-1185">Reference proteome</keyword>
<feature type="region of interest" description="Disordered" evidence="1">
    <location>
        <begin position="796"/>
        <end position="815"/>
    </location>
</feature>
<evidence type="ECO:0000313" key="2">
    <source>
        <dbReference type="EMBL" id="KAE8305335.1"/>
    </source>
</evidence>
<dbReference type="InterPro" id="IPR036770">
    <property type="entry name" value="Ankyrin_rpt-contain_sf"/>
</dbReference>
<accession>A8B861</accession>
<comment type="caution">
    <text evidence="2">The sequence shown here is derived from an EMBL/GenBank/DDBJ whole genome shotgun (WGS) entry which is preliminary data.</text>
</comment>
<evidence type="ECO:0000313" key="3">
    <source>
        <dbReference type="Proteomes" id="UP000001548"/>
    </source>
</evidence>
<dbReference type="Proteomes" id="UP000001548">
    <property type="component" value="Unassembled WGS sequence"/>
</dbReference>
<dbReference type="KEGG" id="gla:GL50803_00112557"/>
<dbReference type="PANTHER" id="PTHR31192:SF4">
    <property type="entry name" value="SPERM-SPECIFIC FAMILY, CLASS Q"/>
    <property type="match status" value="1"/>
</dbReference>